<protein>
    <recommendedName>
        <fullName evidence="6">EamA domain-containing protein</fullName>
    </recommendedName>
</protein>
<evidence type="ECO:0000256" key="4">
    <source>
        <dbReference type="ARBA" id="ARBA00023136"/>
    </source>
</evidence>
<name>A0A382FZZ1_9ZZZZ</name>
<feature type="domain" description="EamA" evidence="6">
    <location>
        <begin position="15"/>
        <end position="146"/>
    </location>
</feature>
<feature type="transmembrane region" description="Helical" evidence="5">
    <location>
        <begin position="102"/>
        <end position="124"/>
    </location>
</feature>
<gene>
    <name evidence="7" type="ORF">METZ01_LOCUS221384</name>
</gene>
<dbReference type="EMBL" id="UINC01052792">
    <property type="protein sequence ID" value="SVB68530.1"/>
    <property type="molecule type" value="Genomic_DNA"/>
</dbReference>
<keyword evidence="4 5" id="KW-0472">Membrane</keyword>
<feature type="transmembrane region" description="Helical" evidence="5">
    <location>
        <begin position="157"/>
        <end position="175"/>
    </location>
</feature>
<feature type="transmembrane region" description="Helical" evidence="5">
    <location>
        <begin position="288"/>
        <end position="306"/>
    </location>
</feature>
<feature type="transmembrane region" description="Helical" evidence="5">
    <location>
        <begin position="133"/>
        <end position="151"/>
    </location>
</feature>
<dbReference type="SUPFAM" id="SSF103481">
    <property type="entry name" value="Multidrug resistance efflux transporter EmrE"/>
    <property type="match status" value="2"/>
</dbReference>
<dbReference type="GO" id="GO:0016020">
    <property type="term" value="C:membrane"/>
    <property type="evidence" value="ECO:0007669"/>
    <property type="project" value="UniProtKB-SubCell"/>
</dbReference>
<proteinExistence type="predicted"/>
<dbReference type="InterPro" id="IPR000620">
    <property type="entry name" value="EamA_dom"/>
</dbReference>
<reference evidence="7" key="1">
    <citation type="submission" date="2018-05" db="EMBL/GenBank/DDBJ databases">
        <authorList>
            <person name="Lanie J.A."/>
            <person name="Ng W.-L."/>
            <person name="Kazmierczak K.M."/>
            <person name="Andrzejewski T.M."/>
            <person name="Davidsen T.M."/>
            <person name="Wayne K.J."/>
            <person name="Tettelin H."/>
            <person name="Glass J.I."/>
            <person name="Rusch D."/>
            <person name="Podicherti R."/>
            <person name="Tsui H.-C.T."/>
            <person name="Winkler M.E."/>
        </authorList>
    </citation>
    <scope>NUCLEOTIDE SEQUENCE</scope>
</reference>
<evidence type="ECO:0000256" key="5">
    <source>
        <dbReference type="SAM" id="Phobius"/>
    </source>
</evidence>
<evidence type="ECO:0000259" key="6">
    <source>
        <dbReference type="Pfam" id="PF00892"/>
    </source>
</evidence>
<evidence type="ECO:0000256" key="3">
    <source>
        <dbReference type="ARBA" id="ARBA00022989"/>
    </source>
</evidence>
<feature type="domain" description="EamA" evidence="6">
    <location>
        <begin position="158"/>
        <end position="300"/>
    </location>
</feature>
<feature type="transmembrane region" description="Helical" evidence="5">
    <location>
        <begin position="16"/>
        <end position="34"/>
    </location>
</feature>
<dbReference type="PANTHER" id="PTHR22911:SF6">
    <property type="entry name" value="SOLUTE CARRIER FAMILY 35 MEMBER G1"/>
    <property type="match status" value="1"/>
</dbReference>
<comment type="subcellular location">
    <subcellularLocation>
        <location evidence="1">Membrane</location>
        <topology evidence="1">Multi-pass membrane protein</topology>
    </subcellularLocation>
</comment>
<dbReference type="Pfam" id="PF00892">
    <property type="entry name" value="EamA"/>
    <property type="match status" value="2"/>
</dbReference>
<keyword evidence="2 5" id="KW-0812">Transmembrane</keyword>
<feature type="transmembrane region" description="Helical" evidence="5">
    <location>
        <begin position="46"/>
        <end position="65"/>
    </location>
</feature>
<feature type="transmembrane region" description="Helical" evidence="5">
    <location>
        <begin position="237"/>
        <end position="258"/>
    </location>
</feature>
<keyword evidence="3 5" id="KW-1133">Transmembrane helix</keyword>
<evidence type="ECO:0000313" key="7">
    <source>
        <dbReference type="EMBL" id="SVB68530.1"/>
    </source>
</evidence>
<feature type="transmembrane region" description="Helical" evidence="5">
    <location>
        <begin position="265"/>
        <end position="282"/>
    </location>
</feature>
<organism evidence="7">
    <name type="scientific">marine metagenome</name>
    <dbReference type="NCBI Taxonomy" id="408172"/>
    <lineage>
        <taxon>unclassified sequences</taxon>
        <taxon>metagenomes</taxon>
        <taxon>ecological metagenomes</taxon>
    </lineage>
</organism>
<evidence type="ECO:0000256" key="2">
    <source>
        <dbReference type="ARBA" id="ARBA00022692"/>
    </source>
</evidence>
<feature type="transmembrane region" description="Helical" evidence="5">
    <location>
        <begin position="77"/>
        <end position="96"/>
    </location>
</feature>
<sequence>VFYSGSNHILTDNRKGIFFVIGAMTILAIQDVLIKLVSDELSLFQIQFFRSTIGIAVIIGYQAIIHEPIRLTTAYPLLTVCRGLMFFFGYSAFYFAQSKMPIATMTVLFLVSPFFITLTSIYFFKSQVGYRRWISILIGFVGVVLICQPETGQFNFYYLIPIIVALSYAFSVIIVKKTADRDTLYQQMILTYLIMGLLSGITGLLFGDGRFDTAENSEVAFIVRSWQFVDTESTFKLFTISVLGSVGLLVLMGAYRVADPAVISPYEYSLLIWMVLLGYLVWGDVPSFNIAIGMVLIVGAGIYMFYRERIKSESVDSDTSVN</sequence>
<feature type="non-terminal residue" evidence="7">
    <location>
        <position position="1"/>
    </location>
</feature>
<accession>A0A382FZZ1</accession>
<evidence type="ECO:0000256" key="1">
    <source>
        <dbReference type="ARBA" id="ARBA00004141"/>
    </source>
</evidence>
<dbReference type="PANTHER" id="PTHR22911">
    <property type="entry name" value="ACYL-MALONYL CONDENSING ENZYME-RELATED"/>
    <property type="match status" value="1"/>
</dbReference>
<dbReference type="AlphaFoldDB" id="A0A382FZZ1"/>
<dbReference type="InterPro" id="IPR037185">
    <property type="entry name" value="EmrE-like"/>
</dbReference>
<feature type="transmembrane region" description="Helical" evidence="5">
    <location>
        <begin position="187"/>
        <end position="207"/>
    </location>
</feature>